<accession>A0ABP0DFJ3</accession>
<dbReference type="EMBL" id="CAWUOM010000020">
    <property type="protein sequence ID" value="CAK7265877.1"/>
    <property type="molecule type" value="Genomic_DNA"/>
</dbReference>
<name>A0ABP0DFJ3_9PEZI</name>
<feature type="region of interest" description="Disordered" evidence="1">
    <location>
        <begin position="1"/>
        <end position="27"/>
    </location>
</feature>
<feature type="compositionally biased region" description="Basic and acidic residues" evidence="1">
    <location>
        <begin position="1"/>
        <end position="12"/>
    </location>
</feature>
<reference evidence="2 3" key="1">
    <citation type="submission" date="2024-01" db="EMBL/GenBank/DDBJ databases">
        <authorList>
            <person name="Allen C."/>
            <person name="Tagirdzhanova G."/>
        </authorList>
    </citation>
    <scope>NUCLEOTIDE SEQUENCE [LARGE SCALE GENOMIC DNA]</scope>
    <source>
        <strain evidence="2 3">CBS 573.63</strain>
    </source>
</reference>
<gene>
    <name evidence="2" type="ORF">SEPCBS57363_001810</name>
</gene>
<evidence type="ECO:0000313" key="2">
    <source>
        <dbReference type="EMBL" id="CAK7265877.1"/>
    </source>
</evidence>
<dbReference type="Proteomes" id="UP001642501">
    <property type="component" value="Unassembled WGS sequence"/>
</dbReference>
<organism evidence="2 3">
    <name type="scientific">Sporothrix epigloea</name>
    <dbReference type="NCBI Taxonomy" id="1892477"/>
    <lineage>
        <taxon>Eukaryota</taxon>
        <taxon>Fungi</taxon>
        <taxon>Dikarya</taxon>
        <taxon>Ascomycota</taxon>
        <taxon>Pezizomycotina</taxon>
        <taxon>Sordariomycetes</taxon>
        <taxon>Sordariomycetidae</taxon>
        <taxon>Ophiostomatales</taxon>
        <taxon>Ophiostomataceae</taxon>
        <taxon>Sporothrix</taxon>
    </lineage>
</organism>
<comment type="caution">
    <text evidence="2">The sequence shown here is derived from an EMBL/GenBank/DDBJ whole genome shotgun (WGS) entry which is preliminary data.</text>
</comment>
<sequence length="102" mass="11501">MSTPKLLKEKLEVTGSGVGGSGGEKAGRVREHVLEKTSHLLPMEKPTACAEHAASWIGQELGLWREEERELEVGWWSRSDRQKQTTDAEWESFIAKMPKLKL</sequence>
<proteinExistence type="predicted"/>
<evidence type="ECO:0000256" key="1">
    <source>
        <dbReference type="SAM" id="MobiDB-lite"/>
    </source>
</evidence>
<protein>
    <submittedName>
        <fullName evidence="2">Uncharacterized protein</fullName>
    </submittedName>
</protein>
<keyword evidence="3" id="KW-1185">Reference proteome</keyword>
<evidence type="ECO:0000313" key="3">
    <source>
        <dbReference type="Proteomes" id="UP001642501"/>
    </source>
</evidence>